<organism evidence="2 3">
    <name type="scientific">Nocardia callitridis</name>
    <dbReference type="NCBI Taxonomy" id="648753"/>
    <lineage>
        <taxon>Bacteria</taxon>
        <taxon>Bacillati</taxon>
        <taxon>Actinomycetota</taxon>
        <taxon>Actinomycetes</taxon>
        <taxon>Mycobacteriales</taxon>
        <taxon>Nocardiaceae</taxon>
        <taxon>Nocardia</taxon>
    </lineage>
</organism>
<dbReference type="SUPFAM" id="SSF52096">
    <property type="entry name" value="ClpP/crotonase"/>
    <property type="match status" value="1"/>
</dbReference>
<dbReference type="RefSeq" id="WP_345495445.1">
    <property type="nucleotide sequence ID" value="NZ_BAABJM010000002.1"/>
</dbReference>
<dbReference type="InterPro" id="IPR029045">
    <property type="entry name" value="ClpP/crotonase-like_dom_sf"/>
</dbReference>
<accession>A0ABP9K8W7</accession>
<feature type="region of interest" description="Disordered" evidence="1">
    <location>
        <begin position="1"/>
        <end position="37"/>
    </location>
</feature>
<protein>
    <recommendedName>
        <fullName evidence="4">3,5-dihydroxyphenylacetyl-CoA monooxygenase</fullName>
    </recommendedName>
</protein>
<keyword evidence="3" id="KW-1185">Reference proteome</keyword>
<evidence type="ECO:0000313" key="2">
    <source>
        <dbReference type="EMBL" id="GAA5052377.1"/>
    </source>
</evidence>
<dbReference type="InterPro" id="IPR001753">
    <property type="entry name" value="Enoyl-CoA_hydra/iso"/>
</dbReference>
<evidence type="ECO:0000313" key="3">
    <source>
        <dbReference type="Proteomes" id="UP001500603"/>
    </source>
</evidence>
<gene>
    <name evidence="2" type="ORF">GCM10023318_24930</name>
</gene>
<dbReference type="Proteomes" id="UP001500603">
    <property type="component" value="Unassembled WGS sequence"/>
</dbReference>
<name>A0ABP9K8W7_9NOCA</name>
<dbReference type="PANTHER" id="PTHR11941:SF54">
    <property type="entry name" value="ENOYL-COA HYDRATASE, MITOCHONDRIAL"/>
    <property type="match status" value="1"/>
</dbReference>
<proteinExistence type="predicted"/>
<dbReference type="Gene3D" id="1.20.58.1300">
    <property type="match status" value="1"/>
</dbReference>
<evidence type="ECO:0000256" key="1">
    <source>
        <dbReference type="SAM" id="MobiDB-lite"/>
    </source>
</evidence>
<evidence type="ECO:0008006" key="4">
    <source>
        <dbReference type="Google" id="ProtNLM"/>
    </source>
</evidence>
<dbReference type="Pfam" id="PF00378">
    <property type="entry name" value="ECH_1"/>
    <property type="match status" value="1"/>
</dbReference>
<comment type="caution">
    <text evidence="2">The sequence shown here is derived from an EMBL/GenBank/DDBJ whole genome shotgun (WGS) entry which is preliminary data.</text>
</comment>
<dbReference type="Gene3D" id="3.90.226.10">
    <property type="entry name" value="2-enoyl-CoA Hydratase, Chain A, domain 1"/>
    <property type="match status" value="1"/>
</dbReference>
<sequence>MTSAAAQGVSRKQRSSNEQSTPDEHRFSGDRGPANDLAADRAELRAAAAEHAELLRTLGPVRGRGDTESARATESHRAIRVLRRRFLRAHVDEVYRAATDNLTARPRLSELAAAATALFPGLLPEPAAFAAETGVAQAEKEGWEIDQGIFFHAVFGDAVAGNHLLDSMRAPTARARQFRAQYEATGSVTLPAVALTRSGDTATLTITNGHCLNAEDNQHVADMETAVDLVLLDPASRVGVVRGGIMDHRNYRGRRVFSAGINLAHLHEGKISFVDFILGREAGYIAKILRGLPAPDDDATALPTTKPWIAAVDAFAIGGGAQLLLVFDRVIAAADSYFSLPAAQEGIVPGAANLRLGRATDHRLSREVILWGSRIQATDPGARLVFDTVVEPDAMDEEIARAAERLAAPAVVANKHMLVSGEEPQDVFRRYLSEFALHQAGRFYGTDVLTKVSRFTAGAGR</sequence>
<reference evidence="3" key="1">
    <citation type="journal article" date="2019" name="Int. J. Syst. Evol. Microbiol.">
        <title>The Global Catalogue of Microorganisms (GCM) 10K type strain sequencing project: providing services to taxonomists for standard genome sequencing and annotation.</title>
        <authorList>
            <consortium name="The Broad Institute Genomics Platform"/>
            <consortium name="The Broad Institute Genome Sequencing Center for Infectious Disease"/>
            <person name="Wu L."/>
            <person name="Ma J."/>
        </authorList>
    </citation>
    <scope>NUCLEOTIDE SEQUENCE [LARGE SCALE GENOMIC DNA]</scope>
    <source>
        <strain evidence="3">JCM 18298</strain>
    </source>
</reference>
<dbReference type="NCBIfam" id="NF042432">
    <property type="entry name" value="DHPACoAdixog_DpgC"/>
    <property type="match status" value="1"/>
</dbReference>
<dbReference type="PANTHER" id="PTHR11941">
    <property type="entry name" value="ENOYL-COA HYDRATASE-RELATED"/>
    <property type="match status" value="1"/>
</dbReference>
<dbReference type="InterPro" id="IPR053482">
    <property type="entry name" value="DPA-CoA_Dioxygenase"/>
</dbReference>
<dbReference type="CDD" id="cd06558">
    <property type="entry name" value="crotonase-like"/>
    <property type="match status" value="1"/>
</dbReference>
<dbReference type="EMBL" id="BAABJM010000002">
    <property type="protein sequence ID" value="GAA5052377.1"/>
    <property type="molecule type" value="Genomic_DNA"/>
</dbReference>